<dbReference type="PATRIC" id="fig|926562.3.peg.1202"/>
<dbReference type="KEGG" id="oho:Oweho_1189"/>
<dbReference type="HOGENOM" id="CLU_071003_5_2_10"/>
<evidence type="ECO:0000256" key="1">
    <source>
        <dbReference type="SAM" id="SignalP"/>
    </source>
</evidence>
<feature type="domain" description="Lipid/polyisoprenoid-binding YceI-like" evidence="2">
    <location>
        <begin position="21"/>
        <end position="174"/>
    </location>
</feature>
<feature type="chain" id="PRO_5003514719" description="Lipid/polyisoprenoid-binding YceI-like domain-containing protein" evidence="1">
    <location>
        <begin position="21"/>
        <end position="174"/>
    </location>
</feature>
<dbReference type="Pfam" id="PF04264">
    <property type="entry name" value="YceI"/>
    <property type="match status" value="1"/>
</dbReference>
<dbReference type="Gene3D" id="2.40.128.110">
    <property type="entry name" value="Lipid/polyisoprenoid-binding, YceI-like"/>
    <property type="match status" value="1"/>
</dbReference>
<accession>G8R604</accession>
<keyword evidence="1" id="KW-0732">Signal</keyword>
<dbReference type="PANTHER" id="PTHR34406">
    <property type="entry name" value="PROTEIN YCEI"/>
    <property type="match status" value="1"/>
</dbReference>
<evidence type="ECO:0000313" key="3">
    <source>
        <dbReference type="EMBL" id="AEV32194.1"/>
    </source>
</evidence>
<dbReference type="InterPro" id="IPR036761">
    <property type="entry name" value="TTHA0802/YceI-like_sf"/>
</dbReference>
<dbReference type="eggNOG" id="COG2353">
    <property type="taxonomic scope" value="Bacteria"/>
</dbReference>
<proteinExistence type="predicted"/>
<name>G8R604_OWEHD</name>
<keyword evidence="4" id="KW-1185">Reference proteome</keyword>
<protein>
    <recommendedName>
        <fullName evidence="2">Lipid/polyisoprenoid-binding YceI-like domain-containing protein</fullName>
    </recommendedName>
</protein>
<organism evidence="3 4">
    <name type="scientific">Owenweeksia hongkongensis (strain DSM 17368 / CIP 108786 / JCM 12287 / NRRL B-23963 / UST20020801)</name>
    <dbReference type="NCBI Taxonomy" id="926562"/>
    <lineage>
        <taxon>Bacteria</taxon>
        <taxon>Pseudomonadati</taxon>
        <taxon>Bacteroidota</taxon>
        <taxon>Flavobacteriia</taxon>
        <taxon>Flavobacteriales</taxon>
        <taxon>Owenweeksiaceae</taxon>
        <taxon>Owenweeksia</taxon>
    </lineage>
</organism>
<dbReference type="STRING" id="926562.Oweho_1189"/>
<evidence type="ECO:0000313" key="4">
    <source>
        <dbReference type="Proteomes" id="UP000005631"/>
    </source>
</evidence>
<feature type="signal peptide" evidence="1">
    <location>
        <begin position="1"/>
        <end position="20"/>
    </location>
</feature>
<reference evidence="3 4" key="1">
    <citation type="journal article" date="2012" name="Stand. Genomic Sci.">
        <title>Genome sequence of the orange-pigmented seawater bacterium Owenweeksia hongkongensis type strain (UST20020801(T)).</title>
        <authorList>
            <person name="Riedel T."/>
            <person name="Held B."/>
            <person name="Nolan M."/>
            <person name="Lucas S."/>
            <person name="Lapidus A."/>
            <person name="Tice H."/>
            <person name="Del Rio T.G."/>
            <person name="Cheng J.F."/>
            <person name="Han C."/>
            <person name="Tapia R."/>
            <person name="Goodwin L.A."/>
            <person name="Pitluck S."/>
            <person name="Liolios K."/>
            <person name="Mavromatis K."/>
            <person name="Pagani I."/>
            <person name="Ivanova N."/>
            <person name="Mikhailova N."/>
            <person name="Pati A."/>
            <person name="Chen A."/>
            <person name="Palaniappan K."/>
            <person name="Rohde M."/>
            <person name="Tindall B.J."/>
            <person name="Detter J.C."/>
            <person name="Goker M."/>
            <person name="Woyke T."/>
            <person name="Bristow J."/>
            <person name="Eisen J.A."/>
            <person name="Markowitz V."/>
            <person name="Hugenholtz P."/>
            <person name="Klenk H.P."/>
            <person name="Kyrpides N.C."/>
        </authorList>
    </citation>
    <scope>NUCLEOTIDE SEQUENCE</scope>
    <source>
        <strain evidence="4">DSM 17368 / JCM 12287 / NRRL B-23963</strain>
    </source>
</reference>
<dbReference type="AlphaFoldDB" id="G8R604"/>
<dbReference type="SMART" id="SM00867">
    <property type="entry name" value="YceI"/>
    <property type="match status" value="1"/>
</dbReference>
<dbReference type="EMBL" id="CP003156">
    <property type="protein sequence ID" value="AEV32194.1"/>
    <property type="molecule type" value="Genomic_DNA"/>
</dbReference>
<dbReference type="RefSeq" id="WP_014201554.1">
    <property type="nucleotide sequence ID" value="NC_016599.1"/>
</dbReference>
<dbReference type="InterPro" id="IPR007372">
    <property type="entry name" value="Lipid/polyisoprenoid-bd_YceI"/>
</dbReference>
<sequence length="174" mass="19216">MMKHIFIWALALLSTQASFAQQTVNTASSTVKFEISNWSIKTVEGTFSGMTGIFNLNTNDLANSNFNVCIDAATINTENEQRDEHLKTDDFFDVEKYPNICFKSTSITKSDNGYTTTGTLTMHGVSKKVNIPFTYNNNTFTGTLEIDRTDFGVGSDGGFMVGEEVSLEIICVVK</sequence>
<gene>
    <name evidence="3" type="ordered locus">Oweho_1189</name>
</gene>
<dbReference type="PANTHER" id="PTHR34406:SF1">
    <property type="entry name" value="PROTEIN YCEI"/>
    <property type="match status" value="1"/>
</dbReference>
<dbReference type="SUPFAM" id="SSF101874">
    <property type="entry name" value="YceI-like"/>
    <property type="match status" value="1"/>
</dbReference>
<dbReference type="Proteomes" id="UP000005631">
    <property type="component" value="Chromosome"/>
</dbReference>
<evidence type="ECO:0000259" key="2">
    <source>
        <dbReference type="SMART" id="SM00867"/>
    </source>
</evidence>